<dbReference type="AlphaFoldDB" id="A0A840RND6"/>
<protein>
    <submittedName>
        <fullName evidence="1">Uncharacterized protein</fullName>
    </submittedName>
</protein>
<accession>A0A840RND6</accession>
<evidence type="ECO:0000313" key="1">
    <source>
        <dbReference type="EMBL" id="MBB5198506.1"/>
    </source>
</evidence>
<dbReference type="Proteomes" id="UP000571084">
    <property type="component" value="Unassembled WGS sequence"/>
</dbReference>
<reference evidence="1 2" key="1">
    <citation type="submission" date="2020-08" db="EMBL/GenBank/DDBJ databases">
        <title>Genomic Encyclopedia of Type Strains, Phase IV (KMG-IV): sequencing the most valuable type-strain genomes for metagenomic binning, comparative biology and taxonomic classification.</title>
        <authorList>
            <person name="Goeker M."/>
        </authorList>
    </citation>
    <scope>NUCLEOTIDE SEQUENCE [LARGE SCALE GENOMIC DNA]</scope>
    <source>
        <strain evidence="1 2">DSM 23240</strain>
    </source>
</reference>
<keyword evidence="2" id="KW-1185">Reference proteome</keyword>
<proteinExistence type="predicted"/>
<dbReference type="EMBL" id="JACHHQ010000001">
    <property type="protein sequence ID" value="MBB5198506.1"/>
    <property type="molecule type" value="Genomic_DNA"/>
</dbReference>
<name>A0A840RND6_9BURK</name>
<evidence type="ECO:0000313" key="2">
    <source>
        <dbReference type="Proteomes" id="UP000571084"/>
    </source>
</evidence>
<sequence>MSIKHAPVSQIPAFGKGSDDRLEVFAIVAIEQPRDVLKHHPLGPKLVKDADNFEEQAGAAACKSAPLAHGADILTGESSCDNVDVREVVSAAESDIVVLRSVREAAGEDRPADRVDFDLPHGFETGLFESEIEAADPCEQTTDGGLLFDIHEGL</sequence>
<comment type="caution">
    <text evidence="1">The sequence shown here is derived from an EMBL/GenBank/DDBJ whole genome shotgun (WGS) entry which is preliminary data.</text>
</comment>
<gene>
    <name evidence="1" type="ORF">HNR39_000316</name>
</gene>
<organism evidence="1 2">
    <name type="scientific">Glaciimonas immobilis</name>
    <dbReference type="NCBI Taxonomy" id="728004"/>
    <lineage>
        <taxon>Bacteria</taxon>
        <taxon>Pseudomonadati</taxon>
        <taxon>Pseudomonadota</taxon>
        <taxon>Betaproteobacteria</taxon>
        <taxon>Burkholderiales</taxon>
        <taxon>Oxalobacteraceae</taxon>
        <taxon>Glaciimonas</taxon>
    </lineage>
</organism>